<dbReference type="Proteomes" id="UP001189429">
    <property type="component" value="Unassembled WGS sequence"/>
</dbReference>
<evidence type="ECO:0000313" key="2">
    <source>
        <dbReference type="EMBL" id="CAK0821543.1"/>
    </source>
</evidence>
<feature type="region of interest" description="Disordered" evidence="1">
    <location>
        <begin position="161"/>
        <end position="181"/>
    </location>
</feature>
<organism evidence="2 3">
    <name type="scientific">Prorocentrum cordatum</name>
    <dbReference type="NCBI Taxonomy" id="2364126"/>
    <lineage>
        <taxon>Eukaryota</taxon>
        <taxon>Sar</taxon>
        <taxon>Alveolata</taxon>
        <taxon>Dinophyceae</taxon>
        <taxon>Prorocentrales</taxon>
        <taxon>Prorocentraceae</taxon>
        <taxon>Prorocentrum</taxon>
    </lineage>
</organism>
<feature type="compositionally biased region" description="Low complexity" evidence="1">
    <location>
        <begin position="1"/>
        <end position="17"/>
    </location>
</feature>
<gene>
    <name evidence="2" type="ORF">PCOR1329_LOCUS22789</name>
</gene>
<evidence type="ECO:0000313" key="3">
    <source>
        <dbReference type="Proteomes" id="UP001189429"/>
    </source>
</evidence>
<feature type="region of interest" description="Disordered" evidence="1">
    <location>
        <begin position="1"/>
        <end position="23"/>
    </location>
</feature>
<protein>
    <recommendedName>
        <fullName evidence="4">Mediator of RNA polymerase II transcription subunit 4</fullName>
    </recommendedName>
</protein>
<dbReference type="EMBL" id="CAUYUJ010007657">
    <property type="protein sequence ID" value="CAK0821543.1"/>
    <property type="molecule type" value="Genomic_DNA"/>
</dbReference>
<evidence type="ECO:0000256" key="1">
    <source>
        <dbReference type="SAM" id="MobiDB-lite"/>
    </source>
</evidence>
<name>A0ABN9RQN4_9DINO</name>
<feature type="region of interest" description="Disordered" evidence="1">
    <location>
        <begin position="73"/>
        <end position="119"/>
    </location>
</feature>
<sequence length="210" mass="21498">MQIEPGPASASTPGSGSVRTATSSAPAIPQVIAELQMGQMQLTAQMAQFTQALATIQISLTSISTAASAIASASGSSQKNSPASARAAVEAAHRVPTSQQQQAAQAAHAGSLSPDHLPDLTDAELKACRALSGQQRSSPPAWQVAAGTMPGQVKLFDAFKQQQKGTTRPPEEPAEEDQPPHKFNMVDIIEETNAAGSNAEAGFTSPTAAA</sequence>
<accession>A0ABN9RQN4</accession>
<evidence type="ECO:0008006" key="4">
    <source>
        <dbReference type="Google" id="ProtNLM"/>
    </source>
</evidence>
<reference evidence="2" key="1">
    <citation type="submission" date="2023-10" db="EMBL/GenBank/DDBJ databases">
        <authorList>
            <person name="Chen Y."/>
            <person name="Shah S."/>
            <person name="Dougan E. K."/>
            <person name="Thang M."/>
            <person name="Chan C."/>
        </authorList>
    </citation>
    <scope>NUCLEOTIDE SEQUENCE [LARGE SCALE GENOMIC DNA]</scope>
</reference>
<keyword evidence="3" id="KW-1185">Reference proteome</keyword>
<comment type="caution">
    <text evidence="2">The sequence shown here is derived from an EMBL/GenBank/DDBJ whole genome shotgun (WGS) entry which is preliminary data.</text>
</comment>
<feature type="compositionally biased region" description="Low complexity" evidence="1">
    <location>
        <begin position="73"/>
        <end position="109"/>
    </location>
</feature>
<proteinExistence type="predicted"/>